<proteinExistence type="predicted"/>
<keyword evidence="1" id="KW-0472">Membrane</keyword>
<dbReference type="AlphaFoldDB" id="V2Y507"/>
<reference evidence="2 3" key="1">
    <citation type="submission" date="2013-06" db="EMBL/GenBank/DDBJ databases">
        <authorList>
            <person name="Weinstock G."/>
            <person name="Sodergren E."/>
            <person name="Clifton S."/>
            <person name="Fulton L."/>
            <person name="Fulton B."/>
            <person name="Courtney L."/>
            <person name="Fronick C."/>
            <person name="Harrison M."/>
            <person name="Strong C."/>
            <person name="Farmer C."/>
            <person name="Delahaunty K."/>
            <person name="Markovic C."/>
            <person name="Hall O."/>
            <person name="Minx P."/>
            <person name="Tomlinson C."/>
            <person name="Mitreva M."/>
            <person name="Nelson J."/>
            <person name="Hou S."/>
            <person name="Wollam A."/>
            <person name="Pepin K.H."/>
            <person name="Johnson M."/>
            <person name="Bhonagiri V."/>
            <person name="Nash W.E."/>
            <person name="Warren W."/>
            <person name="Chinwalla A."/>
            <person name="Mardis E.R."/>
            <person name="Wilson R.K."/>
        </authorList>
    </citation>
    <scope>NUCLEOTIDE SEQUENCE [LARGE SCALE GENOMIC DNA]</scope>
    <source>
        <strain evidence="2 3">ATCC 51271</strain>
    </source>
</reference>
<keyword evidence="3" id="KW-1185">Reference proteome</keyword>
<comment type="caution">
    <text evidence="2">The sequence shown here is derived from an EMBL/GenBank/DDBJ whole genome shotgun (WGS) entry which is preliminary data.</text>
</comment>
<dbReference type="EMBL" id="ACIL03000013">
    <property type="protein sequence ID" value="ESL02786.1"/>
    <property type="molecule type" value="Genomic_DNA"/>
</dbReference>
<sequence length="74" mass="8351">MIPIKIGDIIMGKKYLYAITFLQLIVSVAGIILIIMNLLGIRKTDNLFLFIFLTVLAISQCIDSITKIRDKSNH</sequence>
<feature type="transmembrane region" description="Helical" evidence="1">
    <location>
        <begin position="15"/>
        <end position="41"/>
    </location>
</feature>
<feature type="transmembrane region" description="Helical" evidence="1">
    <location>
        <begin position="47"/>
        <end position="66"/>
    </location>
</feature>
<evidence type="ECO:0000313" key="2">
    <source>
        <dbReference type="EMBL" id="ESL02786.1"/>
    </source>
</evidence>
<keyword evidence="1" id="KW-0812">Transmembrane</keyword>
<keyword evidence="1" id="KW-1133">Transmembrane helix</keyword>
<dbReference type="HOGENOM" id="CLU_2680940_0_0_9"/>
<name>V2Y507_9FIRM</name>
<organism evidence="2 3">
    <name type="scientific">Catonella morbi ATCC 51271</name>
    <dbReference type="NCBI Taxonomy" id="592026"/>
    <lineage>
        <taxon>Bacteria</taxon>
        <taxon>Bacillati</taxon>
        <taxon>Bacillota</taxon>
        <taxon>Clostridia</taxon>
        <taxon>Lachnospirales</taxon>
        <taxon>Lachnospiraceae</taxon>
        <taxon>Catonella</taxon>
    </lineage>
</organism>
<dbReference type="Proteomes" id="UP000018227">
    <property type="component" value="Unassembled WGS sequence"/>
</dbReference>
<protein>
    <submittedName>
        <fullName evidence="2">Uncharacterized protein</fullName>
    </submittedName>
</protein>
<evidence type="ECO:0000313" key="3">
    <source>
        <dbReference type="Proteomes" id="UP000018227"/>
    </source>
</evidence>
<gene>
    <name evidence="2" type="ORF">GCWU0000282_001656</name>
</gene>
<dbReference type="STRING" id="592026.GCWU0000282_001656"/>
<evidence type="ECO:0000256" key="1">
    <source>
        <dbReference type="SAM" id="Phobius"/>
    </source>
</evidence>
<accession>V2Y507</accession>